<reference evidence="16 17" key="1">
    <citation type="submission" date="2017-11" db="EMBL/GenBank/DDBJ databases">
        <title>De novo assembly and phasing of dikaryotic genomes from two isolates of Puccinia coronata f. sp. avenae, the causal agent of oat crown rust.</title>
        <authorList>
            <person name="Miller M.E."/>
            <person name="Zhang Y."/>
            <person name="Omidvar V."/>
            <person name="Sperschneider J."/>
            <person name="Schwessinger B."/>
            <person name="Raley C."/>
            <person name="Palmer J.M."/>
            <person name="Garnica D."/>
            <person name="Upadhyaya N."/>
            <person name="Rathjen J."/>
            <person name="Taylor J.M."/>
            <person name="Park R.F."/>
            <person name="Dodds P.N."/>
            <person name="Hirsch C.D."/>
            <person name="Kianian S.F."/>
            <person name="Figueroa M."/>
        </authorList>
    </citation>
    <scope>NUCLEOTIDE SEQUENCE [LARGE SCALE GENOMIC DNA]</scope>
    <source>
        <strain evidence="16">12NC29</strain>
    </source>
</reference>
<dbReference type="AlphaFoldDB" id="A0A2N5VAT2"/>
<feature type="compositionally biased region" description="Basic and acidic residues" evidence="14">
    <location>
        <begin position="1"/>
        <end position="43"/>
    </location>
</feature>
<dbReference type="InterPro" id="IPR032563">
    <property type="entry name" value="DAMP1_SANT-like"/>
</dbReference>
<dbReference type="GO" id="GO:0006281">
    <property type="term" value="P:DNA repair"/>
    <property type="evidence" value="ECO:0007669"/>
    <property type="project" value="UniProtKB-KW"/>
</dbReference>
<feature type="compositionally biased region" description="Low complexity" evidence="14">
    <location>
        <begin position="582"/>
        <end position="598"/>
    </location>
</feature>
<organism evidence="16 17">
    <name type="scientific">Puccinia coronata f. sp. avenae</name>
    <dbReference type="NCBI Taxonomy" id="200324"/>
    <lineage>
        <taxon>Eukaryota</taxon>
        <taxon>Fungi</taxon>
        <taxon>Dikarya</taxon>
        <taxon>Basidiomycota</taxon>
        <taxon>Pucciniomycotina</taxon>
        <taxon>Pucciniomycetes</taxon>
        <taxon>Pucciniales</taxon>
        <taxon>Pucciniaceae</taxon>
        <taxon>Puccinia</taxon>
    </lineage>
</organism>
<comment type="subunit">
    <text evidence="12">Component of the SWR1 chromatin-remodeling complex and of the NuA4 histone acetyltransferase complex.</text>
</comment>
<dbReference type="EMBL" id="PGCJ01000113">
    <property type="protein sequence ID" value="PLW47093.1"/>
    <property type="molecule type" value="Genomic_DNA"/>
</dbReference>
<keyword evidence="17" id="KW-1185">Reference proteome</keyword>
<evidence type="ECO:0000259" key="15">
    <source>
        <dbReference type="Pfam" id="PF16282"/>
    </source>
</evidence>
<keyword evidence="10" id="KW-0539">Nucleus</keyword>
<keyword evidence="7" id="KW-0010">Activator</keyword>
<dbReference type="GO" id="GO:0000122">
    <property type="term" value="P:negative regulation of transcription by RNA polymerase II"/>
    <property type="evidence" value="ECO:0007669"/>
    <property type="project" value="TreeGrafter"/>
</dbReference>
<dbReference type="InterPro" id="IPR027109">
    <property type="entry name" value="Swc4/Dmap1"/>
</dbReference>
<evidence type="ECO:0000256" key="14">
    <source>
        <dbReference type="SAM" id="MobiDB-lite"/>
    </source>
</evidence>
<accession>A0A2N5VAT2</accession>
<evidence type="ECO:0000256" key="11">
    <source>
        <dbReference type="ARBA" id="ARBA00025264"/>
    </source>
</evidence>
<keyword evidence="8" id="KW-0804">Transcription</keyword>
<keyword evidence="13" id="KW-0175">Coiled coil</keyword>
<dbReference type="PANTHER" id="PTHR12855">
    <property type="entry name" value="DNA METHYLTRANSFERASE 1-ASSOCIATED PROTEIN 1 FAMILY MEMBER"/>
    <property type="match status" value="1"/>
</dbReference>
<keyword evidence="5" id="KW-0156">Chromatin regulator</keyword>
<sequence>MAEQKTHHTETSTEKNSERTEEKGTTSEQKEDPSRTDSEKGASRLEQTTTTLAELIGNNVPSIPLQVLKTNPRSSKSSSAAARWTYASINNPARRDGLQLKHWKRSDNQEVYRFAKYNTTSNQFSYTTEEYYHLLRDDDWTKAETDYLFDLLNTYDLRFPVVHDRYEYVGSHERTLDDLKARYYSICQKLIPHRPNLSSSSLSSSSSSIATTTTTTTTAAAAHLDDPHKKQFIQSYHFDKQREMERKKHVKSLMNRTPAQLQEEEFIYIETRRLEQNLLKRIKNRDELMKLIGGFHHHMLNEMKFWPIVEPSPTTLQLSRLAISNSMNSNLNSAGHSSGLPPDTANRSNSHLHPLEKRNNARRDETMMDEAAISASAGAGGDEQEVAKARDPQGQMESDKKHCIYRLHSYHAGGSTSGSSATHYRTVGLRSTRITLPKTVAASTRLSTVMSELEIPSLLNYLPKPLVMPSRENVESYERLIQATNELADLRRHADRVDSDLKAHRKKKDTLLAALATPPAPLPYSSTEEPSLLPGPANTASVMNDPPLAPELNSQAESNQQDLTQPGLDLPKSTSNKKRAASECSSSSSSESTIASSTHHNQHSVPKPGSQTSRKKIRKK</sequence>
<dbReference type="GO" id="GO:0003714">
    <property type="term" value="F:transcription corepressor activity"/>
    <property type="evidence" value="ECO:0007669"/>
    <property type="project" value="TreeGrafter"/>
</dbReference>
<feature type="compositionally biased region" description="Basic and acidic residues" evidence="14">
    <location>
        <begin position="353"/>
        <end position="366"/>
    </location>
</feature>
<feature type="domain" description="DAMP1 SANT/Myb-like" evidence="15">
    <location>
        <begin position="112"/>
        <end position="191"/>
    </location>
</feature>
<feature type="compositionally biased region" description="Basic and acidic residues" evidence="14">
    <location>
        <begin position="385"/>
        <end position="398"/>
    </location>
</feature>
<evidence type="ECO:0000256" key="1">
    <source>
        <dbReference type="ARBA" id="ARBA00004123"/>
    </source>
</evidence>
<comment type="function">
    <text evidence="11">Component of the SWR1 complex which mediates the ATP-dependent exchange of histone H2A for the H2A variant HZT1 leading to transcriptional regulation of selected genes by chromatin remodeling. Component of the NuA4 histone acetyltransferase complex which is involved in transcriptional activation of selected genes principally by acetylation of nucleosomal histone H4 and H2A. The NuA4 complex is also involved in DNA repair.</text>
</comment>
<evidence type="ECO:0000313" key="17">
    <source>
        <dbReference type="Proteomes" id="UP000235388"/>
    </source>
</evidence>
<feature type="compositionally biased region" description="Polar residues" evidence="14">
    <location>
        <begin position="552"/>
        <end position="564"/>
    </location>
</feature>
<keyword evidence="9" id="KW-0234">DNA repair</keyword>
<proteinExistence type="inferred from homology"/>
<feature type="region of interest" description="Disordered" evidence="14">
    <location>
        <begin position="329"/>
        <end position="398"/>
    </location>
</feature>
<comment type="similarity">
    <text evidence="2">Belongs to the SWC4 family.</text>
</comment>
<evidence type="ECO:0000256" key="8">
    <source>
        <dbReference type="ARBA" id="ARBA00023163"/>
    </source>
</evidence>
<feature type="region of interest" description="Disordered" evidence="14">
    <location>
        <begin position="1"/>
        <end position="44"/>
    </location>
</feature>
<dbReference type="FunFam" id="1.10.10.60:FF:000521">
    <property type="entry name" value="SWR1-complex protein 4"/>
    <property type="match status" value="1"/>
</dbReference>
<evidence type="ECO:0000256" key="9">
    <source>
        <dbReference type="ARBA" id="ARBA00023204"/>
    </source>
</evidence>
<dbReference type="Proteomes" id="UP000235388">
    <property type="component" value="Unassembled WGS sequence"/>
</dbReference>
<dbReference type="STRING" id="200324.A0A2N5VAT2"/>
<dbReference type="GO" id="GO:0000812">
    <property type="term" value="C:Swr1 complex"/>
    <property type="evidence" value="ECO:0007669"/>
    <property type="project" value="TreeGrafter"/>
</dbReference>
<dbReference type="Pfam" id="PF16282">
    <property type="entry name" value="SANT_DAMP1_like"/>
    <property type="match status" value="1"/>
</dbReference>
<evidence type="ECO:0000256" key="5">
    <source>
        <dbReference type="ARBA" id="ARBA00022853"/>
    </source>
</evidence>
<evidence type="ECO:0000256" key="13">
    <source>
        <dbReference type="SAM" id="Coils"/>
    </source>
</evidence>
<evidence type="ECO:0000256" key="2">
    <source>
        <dbReference type="ARBA" id="ARBA00006918"/>
    </source>
</evidence>
<evidence type="ECO:0000256" key="6">
    <source>
        <dbReference type="ARBA" id="ARBA00023015"/>
    </source>
</evidence>
<name>A0A2N5VAT2_9BASI</name>
<dbReference type="GO" id="GO:0006338">
    <property type="term" value="P:chromatin remodeling"/>
    <property type="evidence" value="ECO:0007669"/>
    <property type="project" value="InterPro"/>
</dbReference>
<dbReference type="Gene3D" id="1.10.10.60">
    <property type="entry name" value="Homeodomain-like"/>
    <property type="match status" value="1"/>
</dbReference>
<evidence type="ECO:0000256" key="10">
    <source>
        <dbReference type="ARBA" id="ARBA00023242"/>
    </source>
</evidence>
<feature type="coiled-coil region" evidence="13">
    <location>
        <begin position="480"/>
        <end position="507"/>
    </location>
</feature>
<protein>
    <recommendedName>
        <fullName evidence="3">SWR1-complex protein 4</fullName>
    </recommendedName>
</protein>
<comment type="caution">
    <text evidence="16">The sequence shown here is derived from an EMBL/GenBank/DDBJ whole genome shotgun (WGS) entry which is preliminary data.</text>
</comment>
<gene>
    <name evidence="16" type="ORF">PCANC_09647</name>
</gene>
<evidence type="ECO:0000256" key="12">
    <source>
        <dbReference type="ARBA" id="ARBA00038745"/>
    </source>
</evidence>
<keyword evidence="4" id="KW-0227">DNA damage</keyword>
<evidence type="ECO:0000256" key="7">
    <source>
        <dbReference type="ARBA" id="ARBA00023159"/>
    </source>
</evidence>
<evidence type="ECO:0000313" key="16">
    <source>
        <dbReference type="EMBL" id="PLW47093.1"/>
    </source>
</evidence>
<dbReference type="GO" id="GO:0035267">
    <property type="term" value="C:NuA4 histone acetyltransferase complex"/>
    <property type="evidence" value="ECO:0007669"/>
    <property type="project" value="InterPro"/>
</dbReference>
<evidence type="ECO:0000256" key="3">
    <source>
        <dbReference type="ARBA" id="ARBA00019132"/>
    </source>
</evidence>
<evidence type="ECO:0000256" key="4">
    <source>
        <dbReference type="ARBA" id="ARBA00022763"/>
    </source>
</evidence>
<comment type="subcellular location">
    <subcellularLocation>
        <location evidence="1">Nucleus</location>
    </subcellularLocation>
</comment>
<dbReference type="PANTHER" id="PTHR12855:SF10">
    <property type="entry name" value="DNA METHYLTRANSFERASE 1-ASSOCIATED PROTEIN 1"/>
    <property type="match status" value="1"/>
</dbReference>
<dbReference type="OrthoDB" id="19740at2759"/>
<feature type="region of interest" description="Disordered" evidence="14">
    <location>
        <begin position="512"/>
        <end position="620"/>
    </location>
</feature>
<keyword evidence="6" id="KW-0805">Transcription regulation</keyword>